<keyword evidence="3" id="KW-1185">Reference proteome</keyword>
<dbReference type="Proteomes" id="UP001262410">
    <property type="component" value="Unassembled WGS sequence"/>
</dbReference>
<evidence type="ECO:0000313" key="3">
    <source>
        <dbReference type="Proteomes" id="UP001262410"/>
    </source>
</evidence>
<evidence type="ECO:0000313" key="2">
    <source>
        <dbReference type="EMBL" id="MDR6293808.1"/>
    </source>
</evidence>
<comment type="caution">
    <text evidence="2">The sequence shown here is derived from an EMBL/GenBank/DDBJ whole genome shotgun (WGS) entry which is preliminary data.</text>
</comment>
<keyword evidence="1" id="KW-0732">Signal</keyword>
<feature type="chain" id="PRO_5046745711" evidence="1">
    <location>
        <begin position="22"/>
        <end position="139"/>
    </location>
</feature>
<dbReference type="RefSeq" id="WP_309801076.1">
    <property type="nucleotide sequence ID" value="NZ_JAVDPW010000014.1"/>
</dbReference>
<name>A0ABU1JYW3_9PROT</name>
<dbReference type="EMBL" id="JAVDPW010000014">
    <property type="protein sequence ID" value="MDR6293808.1"/>
    <property type="molecule type" value="Genomic_DNA"/>
</dbReference>
<gene>
    <name evidence="2" type="ORF">E9232_006361</name>
</gene>
<feature type="signal peptide" evidence="1">
    <location>
        <begin position="1"/>
        <end position="21"/>
    </location>
</feature>
<organism evidence="2 3">
    <name type="scientific">Inquilinus ginsengisoli</name>
    <dbReference type="NCBI Taxonomy" id="363840"/>
    <lineage>
        <taxon>Bacteria</taxon>
        <taxon>Pseudomonadati</taxon>
        <taxon>Pseudomonadota</taxon>
        <taxon>Alphaproteobacteria</taxon>
        <taxon>Rhodospirillales</taxon>
        <taxon>Rhodospirillaceae</taxon>
        <taxon>Inquilinus</taxon>
    </lineage>
</organism>
<reference evidence="2 3" key="1">
    <citation type="submission" date="2023-07" db="EMBL/GenBank/DDBJ databases">
        <title>Sorghum-associated microbial communities from plants grown in Nebraska, USA.</title>
        <authorList>
            <person name="Schachtman D."/>
        </authorList>
    </citation>
    <scope>NUCLEOTIDE SEQUENCE [LARGE SCALE GENOMIC DNA]</scope>
    <source>
        <strain evidence="2 3">584</strain>
    </source>
</reference>
<evidence type="ECO:0000256" key="1">
    <source>
        <dbReference type="SAM" id="SignalP"/>
    </source>
</evidence>
<protein>
    <submittedName>
        <fullName evidence="2">Uncharacterized protein</fullName>
    </submittedName>
</protein>
<sequence length="139" mass="14875">MIHFRTIALGVALAAAGSAAAAQDPAFLPVPLKKIAQDTRTDPLGIWSDREVKDVVAGSSNIYAGSIQTPRGTIVISQLVGRGFCDTPQDCPVRVVLQMPGGDRTVLISSEQLCSSPDFYAIRRDLKALRACDRVIQLP</sequence>
<accession>A0ABU1JYW3</accession>
<proteinExistence type="predicted"/>